<gene>
    <name evidence="2" type="ORF">Tco_1042476</name>
</gene>
<evidence type="ECO:0000313" key="2">
    <source>
        <dbReference type="EMBL" id="GJT75751.1"/>
    </source>
</evidence>
<proteinExistence type="predicted"/>
<dbReference type="Proteomes" id="UP001151760">
    <property type="component" value="Unassembled WGS sequence"/>
</dbReference>
<evidence type="ECO:0000256" key="1">
    <source>
        <dbReference type="SAM" id="MobiDB-lite"/>
    </source>
</evidence>
<evidence type="ECO:0000313" key="3">
    <source>
        <dbReference type="Proteomes" id="UP001151760"/>
    </source>
</evidence>
<reference evidence="2" key="1">
    <citation type="journal article" date="2022" name="Int. J. Mol. Sci.">
        <title>Draft Genome of Tanacetum Coccineum: Genomic Comparison of Closely Related Tanacetum-Family Plants.</title>
        <authorList>
            <person name="Yamashiro T."/>
            <person name="Shiraishi A."/>
            <person name="Nakayama K."/>
            <person name="Satake H."/>
        </authorList>
    </citation>
    <scope>NUCLEOTIDE SEQUENCE</scope>
</reference>
<reference evidence="2" key="2">
    <citation type="submission" date="2022-01" db="EMBL/GenBank/DDBJ databases">
        <authorList>
            <person name="Yamashiro T."/>
            <person name="Shiraishi A."/>
            <person name="Satake H."/>
            <person name="Nakayama K."/>
        </authorList>
    </citation>
    <scope>NUCLEOTIDE SEQUENCE</scope>
</reference>
<dbReference type="EMBL" id="BQNB010018559">
    <property type="protein sequence ID" value="GJT75751.1"/>
    <property type="molecule type" value="Genomic_DNA"/>
</dbReference>
<feature type="region of interest" description="Disordered" evidence="1">
    <location>
        <begin position="1"/>
        <end position="22"/>
    </location>
</feature>
<name>A0ABQ5GJ72_9ASTR</name>
<keyword evidence="3" id="KW-1185">Reference proteome</keyword>
<sequence>MKYAPGLEHPPSPDYVSGAKSPPLPDYVPGLEYRSYCMHDENSMKRRREEHLASGRLFCYTYCDPVPLADDTEAFETDESAPISPSPRPRRARISVRLESPYWL</sequence>
<accession>A0ABQ5GJ72</accession>
<comment type="caution">
    <text evidence="2">The sequence shown here is derived from an EMBL/GenBank/DDBJ whole genome shotgun (WGS) entry which is preliminary data.</text>
</comment>
<organism evidence="2 3">
    <name type="scientific">Tanacetum coccineum</name>
    <dbReference type="NCBI Taxonomy" id="301880"/>
    <lineage>
        <taxon>Eukaryota</taxon>
        <taxon>Viridiplantae</taxon>
        <taxon>Streptophyta</taxon>
        <taxon>Embryophyta</taxon>
        <taxon>Tracheophyta</taxon>
        <taxon>Spermatophyta</taxon>
        <taxon>Magnoliopsida</taxon>
        <taxon>eudicotyledons</taxon>
        <taxon>Gunneridae</taxon>
        <taxon>Pentapetalae</taxon>
        <taxon>asterids</taxon>
        <taxon>campanulids</taxon>
        <taxon>Asterales</taxon>
        <taxon>Asteraceae</taxon>
        <taxon>Asteroideae</taxon>
        <taxon>Anthemideae</taxon>
        <taxon>Anthemidinae</taxon>
        <taxon>Tanacetum</taxon>
    </lineage>
</organism>
<protein>
    <submittedName>
        <fullName evidence="2">Uncharacterized protein</fullName>
    </submittedName>
</protein>